<comment type="caution">
    <text evidence="1">The sequence shown here is derived from an EMBL/GenBank/DDBJ whole genome shotgun (WGS) entry which is preliminary data.</text>
</comment>
<keyword evidence="2" id="KW-1185">Reference proteome</keyword>
<dbReference type="AlphaFoldDB" id="A0A9P5X4R9"/>
<sequence length="144" mass="16738">MWPLTWLFGRFYIRSVIRPTWFWYCEGDSIITVDYRQTPFIIRRVRSLSHNLRQSEDILVGRDHVNIFLLPDANTKEVGEMIVRDAGGNLVTASSVTKEYLAQEGAGEFQFGLFERGFTSNDYKNSVVYVNSWANGGQRWEFVN</sequence>
<name>A0A9P5X4R9_9AGAR</name>
<dbReference type="Proteomes" id="UP000807342">
    <property type="component" value="Unassembled WGS sequence"/>
</dbReference>
<dbReference type="OrthoDB" id="5364171at2759"/>
<accession>A0A9P5X4R9</accession>
<proteinExistence type="predicted"/>
<protein>
    <submittedName>
        <fullName evidence="1">Uncharacterized protein</fullName>
    </submittedName>
</protein>
<organism evidence="1 2">
    <name type="scientific">Macrolepiota fuliginosa MF-IS2</name>
    <dbReference type="NCBI Taxonomy" id="1400762"/>
    <lineage>
        <taxon>Eukaryota</taxon>
        <taxon>Fungi</taxon>
        <taxon>Dikarya</taxon>
        <taxon>Basidiomycota</taxon>
        <taxon>Agaricomycotina</taxon>
        <taxon>Agaricomycetes</taxon>
        <taxon>Agaricomycetidae</taxon>
        <taxon>Agaricales</taxon>
        <taxon>Agaricineae</taxon>
        <taxon>Agaricaceae</taxon>
        <taxon>Macrolepiota</taxon>
    </lineage>
</organism>
<dbReference type="EMBL" id="MU151374">
    <property type="protein sequence ID" value="KAF9444452.1"/>
    <property type="molecule type" value="Genomic_DNA"/>
</dbReference>
<evidence type="ECO:0000313" key="2">
    <source>
        <dbReference type="Proteomes" id="UP000807342"/>
    </source>
</evidence>
<reference evidence="1" key="1">
    <citation type="submission" date="2020-11" db="EMBL/GenBank/DDBJ databases">
        <authorList>
            <consortium name="DOE Joint Genome Institute"/>
            <person name="Ahrendt S."/>
            <person name="Riley R."/>
            <person name="Andreopoulos W."/>
            <person name="Labutti K."/>
            <person name="Pangilinan J."/>
            <person name="Ruiz-Duenas F.J."/>
            <person name="Barrasa J.M."/>
            <person name="Sanchez-Garcia M."/>
            <person name="Camarero S."/>
            <person name="Miyauchi S."/>
            <person name="Serrano A."/>
            <person name="Linde D."/>
            <person name="Babiker R."/>
            <person name="Drula E."/>
            <person name="Ayuso-Fernandez I."/>
            <person name="Pacheco R."/>
            <person name="Padilla G."/>
            <person name="Ferreira P."/>
            <person name="Barriuso J."/>
            <person name="Kellner H."/>
            <person name="Castanera R."/>
            <person name="Alfaro M."/>
            <person name="Ramirez L."/>
            <person name="Pisabarro A.G."/>
            <person name="Kuo A."/>
            <person name="Tritt A."/>
            <person name="Lipzen A."/>
            <person name="He G."/>
            <person name="Yan M."/>
            <person name="Ng V."/>
            <person name="Cullen D."/>
            <person name="Martin F."/>
            <person name="Rosso M.-N."/>
            <person name="Henrissat B."/>
            <person name="Hibbett D."/>
            <person name="Martinez A.T."/>
            <person name="Grigoriev I.V."/>
        </authorList>
    </citation>
    <scope>NUCLEOTIDE SEQUENCE</scope>
    <source>
        <strain evidence="1">MF-IS2</strain>
    </source>
</reference>
<evidence type="ECO:0000313" key="1">
    <source>
        <dbReference type="EMBL" id="KAF9444452.1"/>
    </source>
</evidence>
<gene>
    <name evidence="1" type="ORF">P691DRAFT_341792</name>
</gene>